<evidence type="ECO:0000256" key="1">
    <source>
        <dbReference type="SAM" id="MobiDB-lite"/>
    </source>
</evidence>
<dbReference type="Proteomes" id="UP000008022">
    <property type="component" value="Unassembled WGS sequence"/>
</dbReference>
<reference evidence="2" key="2">
    <citation type="submission" date="2015-06" db="UniProtKB">
        <authorList>
            <consortium name="EnsemblPlants"/>
        </authorList>
    </citation>
    <scope>IDENTIFICATION</scope>
</reference>
<organism evidence="2 3">
    <name type="scientific">Oryza rufipogon</name>
    <name type="common">Brownbeard rice</name>
    <name type="synonym">Asian wild rice</name>
    <dbReference type="NCBI Taxonomy" id="4529"/>
    <lineage>
        <taxon>Eukaryota</taxon>
        <taxon>Viridiplantae</taxon>
        <taxon>Streptophyta</taxon>
        <taxon>Embryophyta</taxon>
        <taxon>Tracheophyta</taxon>
        <taxon>Spermatophyta</taxon>
        <taxon>Magnoliopsida</taxon>
        <taxon>Liliopsida</taxon>
        <taxon>Poales</taxon>
        <taxon>Poaceae</taxon>
        <taxon>BOP clade</taxon>
        <taxon>Oryzoideae</taxon>
        <taxon>Oryzeae</taxon>
        <taxon>Oryzinae</taxon>
        <taxon>Oryza</taxon>
    </lineage>
</organism>
<evidence type="ECO:0000313" key="3">
    <source>
        <dbReference type="Proteomes" id="UP000008022"/>
    </source>
</evidence>
<dbReference type="Gramene" id="ORUFI05G06470.1">
    <property type="protein sequence ID" value="ORUFI05G06470.1"/>
    <property type="gene ID" value="ORUFI05G06470"/>
</dbReference>
<protein>
    <submittedName>
        <fullName evidence="2">Uncharacterized protein</fullName>
    </submittedName>
</protein>
<feature type="region of interest" description="Disordered" evidence="1">
    <location>
        <begin position="277"/>
        <end position="297"/>
    </location>
</feature>
<dbReference type="HOGENOM" id="CLU_629121_0_0_1"/>
<name>A0A0E0PIK1_ORYRU</name>
<dbReference type="PANTHER" id="PTHR35166:SF15">
    <property type="entry name" value="OS05G0193700 PROTEIN"/>
    <property type="match status" value="1"/>
</dbReference>
<feature type="region of interest" description="Disordered" evidence="1">
    <location>
        <begin position="1"/>
        <end position="31"/>
    </location>
</feature>
<dbReference type="EnsemblPlants" id="ORUFI05G06470.1">
    <property type="protein sequence ID" value="ORUFI05G06470.1"/>
    <property type="gene ID" value="ORUFI05G06470"/>
</dbReference>
<keyword evidence="3" id="KW-1185">Reference proteome</keyword>
<sequence length="436" mass="51529">MAGVEVSVSVSPTKKRKGESSALDGGEDDALAHPSRKKKMWLLPKEEVDWILAQCNEPICARFRELKRANPSLVPSPEEEKDEYTMLLYECTRESYEDEAKYAKFQAWVRGEYARKGFVEVDYDYFAKREEAIRLNEEAREEVLGHWSDRHHPSHTDLDDEDWKLMWRLPKEEVDWILAQFNEPVCAWFRELKRANPSLVPSPEEKDEYTMLLYKWTRDSYEDEAKFAKFQAWVRGEYARKGFVEVDYYYFAKREDAIRLNEEARVEMADVEVSVSSTKKRKAEEESSTVDGGLEEEHPPAKKMWLLPQEEVDWILAESNETVCTVYRELKRANPSLVPSPEEEKDESTMLLYTCARNAYEDDAKFAKFQAWVRDEYARKGFVEVDYDYFGERAEVFRLYDEAREEVMGHWDHPSDSDDDDEDWKLFIRAIRRTFV</sequence>
<dbReference type="PANTHER" id="PTHR35166">
    <property type="entry name" value="OS05G0193700 PROTEIN-RELATED"/>
    <property type="match status" value="1"/>
</dbReference>
<evidence type="ECO:0000313" key="2">
    <source>
        <dbReference type="EnsemblPlants" id="ORUFI05G06470.1"/>
    </source>
</evidence>
<dbReference type="AlphaFoldDB" id="A0A0E0PIK1"/>
<dbReference type="eggNOG" id="ENOG502T889">
    <property type="taxonomic scope" value="Eukaryota"/>
</dbReference>
<proteinExistence type="predicted"/>
<reference evidence="3" key="1">
    <citation type="submission" date="2013-06" db="EMBL/GenBank/DDBJ databases">
        <authorList>
            <person name="Zhao Q."/>
        </authorList>
    </citation>
    <scope>NUCLEOTIDE SEQUENCE</scope>
    <source>
        <strain evidence="3">cv. W1943</strain>
    </source>
</reference>
<accession>A0A0E0PIK1</accession>